<dbReference type="RefSeq" id="WP_135059575.1">
    <property type="nucleotide sequence ID" value="NZ_CP038254.1"/>
</dbReference>
<sequence length="198" mass="23417">MSKPLQIIRLKGKDILPYISDLATLRIKVFKEYPYLYEGDVHYEQNYLQTYVTCPESIMVLVLDQKQVVGASTAIPLEFETEECQAPFIEHGMNVKDIFYFGESVLLPAYRGQNIYRRFFQKREEAAREYGSRIAAFCAVERPEDDPRQPEGYVPLDQVWQHFGYQKHPELRAYYQWREIGEKEMSAKPLVFWLKKLD</sequence>
<dbReference type="InterPro" id="IPR000182">
    <property type="entry name" value="GNAT_dom"/>
</dbReference>
<evidence type="ECO:0000259" key="1">
    <source>
        <dbReference type="PROSITE" id="PS51186"/>
    </source>
</evidence>
<evidence type="ECO:0000313" key="2">
    <source>
        <dbReference type="EMBL" id="QBR83094.1"/>
    </source>
</evidence>
<gene>
    <name evidence="2" type="ORF">E3983_01200</name>
</gene>
<accession>A0AAX1EE18</accession>
<proteinExistence type="predicted"/>
<reference evidence="2 3" key="1">
    <citation type="submission" date="2019-03" db="EMBL/GenBank/DDBJ databases">
        <title>Diverse conjugative elements silence natural transformation in Legionella species.</title>
        <authorList>
            <person name="Durieux I."/>
            <person name="Ginevra C."/>
            <person name="Attaiech L."/>
            <person name="Picq K."/>
            <person name="Juan P.A."/>
            <person name="Jarraud S."/>
            <person name="Charpentier X."/>
        </authorList>
    </citation>
    <scope>NUCLEOTIDE SEQUENCE [LARGE SCALE GENOMIC DNA]</scope>
    <source>
        <strain evidence="2 3">HL-0427-4011</strain>
    </source>
</reference>
<evidence type="ECO:0000313" key="3">
    <source>
        <dbReference type="Proteomes" id="UP000295517"/>
    </source>
</evidence>
<dbReference type="SUPFAM" id="SSF55729">
    <property type="entry name" value="Acyl-CoA N-acyltransferases (Nat)"/>
    <property type="match status" value="1"/>
</dbReference>
<protein>
    <submittedName>
        <fullName evidence="2">GNAT family N-acetyltransferase</fullName>
    </submittedName>
</protein>
<dbReference type="InterPro" id="IPR016181">
    <property type="entry name" value="Acyl_CoA_acyltransferase"/>
</dbReference>
<dbReference type="GO" id="GO:0016747">
    <property type="term" value="F:acyltransferase activity, transferring groups other than amino-acyl groups"/>
    <property type="evidence" value="ECO:0007669"/>
    <property type="project" value="InterPro"/>
</dbReference>
<feature type="domain" description="N-acetyltransferase" evidence="1">
    <location>
        <begin position="20"/>
        <end position="195"/>
    </location>
</feature>
<dbReference type="PROSITE" id="PS51186">
    <property type="entry name" value="GNAT"/>
    <property type="match status" value="1"/>
</dbReference>
<organism evidence="2 3">
    <name type="scientific">Legionella israelensis</name>
    <dbReference type="NCBI Taxonomy" id="454"/>
    <lineage>
        <taxon>Bacteria</taxon>
        <taxon>Pseudomonadati</taxon>
        <taxon>Pseudomonadota</taxon>
        <taxon>Gammaproteobacteria</taxon>
        <taxon>Legionellales</taxon>
        <taxon>Legionellaceae</taxon>
        <taxon>Legionella</taxon>
    </lineage>
</organism>
<dbReference type="EMBL" id="CP038254">
    <property type="protein sequence ID" value="QBR83094.1"/>
    <property type="molecule type" value="Genomic_DNA"/>
</dbReference>
<name>A0AAX1EE18_9GAMM</name>
<dbReference type="AlphaFoldDB" id="A0AAX1EE18"/>
<dbReference type="Proteomes" id="UP000295517">
    <property type="component" value="Chromosome"/>
</dbReference>
<dbReference type="Gene3D" id="3.40.630.30">
    <property type="match status" value="1"/>
</dbReference>